<sequence length="118" mass="13822">MKSMQPTQSLFMATVYRPPEPYTAFLTDSLNSYRTLSWQIIFKFFMTLLFTWKSPQAHSGFRSHHRLQHVSGPTHCHSHTLDLLLSRGINVVHLNIFFSQSWTIGPPFYYSMQWPDLG</sequence>
<dbReference type="PaxDb" id="8022-A0A060WTD3"/>
<reference evidence="1" key="2">
    <citation type="submission" date="2014-03" db="EMBL/GenBank/DDBJ databases">
        <authorList>
            <person name="Genoscope - CEA"/>
        </authorList>
    </citation>
    <scope>NUCLEOTIDE SEQUENCE</scope>
</reference>
<gene>
    <name evidence="1" type="ORF">GSONMT00013803001</name>
</gene>
<organism evidence="1 2">
    <name type="scientific">Oncorhynchus mykiss</name>
    <name type="common">Rainbow trout</name>
    <name type="synonym">Salmo gairdneri</name>
    <dbReference type="NCBI Taxonomy" id="8022"/>
    <lineage>
        <taxon>Eukaryota</taxon>
        <taxon>Metazoa</taxon>
        <taxon>Chordata</taxon>
        <taxon>Craniata</taxon>
        <taxon>Vertebrata</taxon>
        <taxon>Euteleostomi</taxon>
        <taxon>Actinopterygii</taxon>
        <taxon>Neopterygii</taxon>
        <taxon>Teleostei</taxon>
        <taxon>Protacanthopterygii</taxon>
        <taxon>Salmoniformes</taxon>
        <taxon>Salmonidae</taxon>
        <taxon>Salmoninae</taxon>
        <taxon>Oncorhynchus</taxon>
    </lineage>
</organism>
<dbReference type="EMBL" id="FR904715">
    <property type="protein sequence ID" value="CDQ70421.1"/>
    <property type="molecule type" value="Genomic_DNA"/>
</dbReference>
<reference evidence="1" key="1">
    <citation type="journal article" date="2014" name="Nat. Commun.">
        <title>The rainbow trout genome provides novel insights into evolution after whole-genome duplication in vertebrates.</title>
        <authorList>
            <person name="Berthelot C."/>
            <person name="Brunet F."/>
            <person name="Chalopin D."/>
            <person name="Juanchich A."/>
            <person name="Bernard M."/>
            <person name="Noel B."/>
            <person name="Bento P."/>
            <person name="Da Silva C."/>
            <person name="Labadie K."/>
            <person name="Alberti A."/>
            <person name="Aury J.M."/>
            <person name="Louis A."/>
            <person name="Dehais P."/>
            <person name="Bardou P."/>
            <person name="Montfort J."/>
            <person name="Klopp C."/>
            <person name="Cabau C."/>
            <person name="Gaspin C."/>
            <person name="Thorgaard G.H."/>
            <person name="Boussaha M."/>
            <person name="Quillet E."/>
            <person name="Guyomard R."/>
            <person name="Galiana D."/>
            <person name="Bobe J."/>
            <person name="Volff J.N."/>
            <person name="Genet C."/>
            <person name="Wincker P."/>
            <person name="Jaillon O."/>
            <person name="Roest Crollius H."/>
            <person name="Guiguen Y."/>
        </authorList>
    </citation>
    <scope>NUCLEOTIDE SEQUENCE [LARGE SCALE GENOMIC DNA]</scope>
</reference>
<protein>
    <submittedName>
        <fullName evidence="1">Uncharacterized protein</fullName>
    </submittedName>
</protein>
<dbReference type="Proteomes" id="UP000193380">
    <property type="component" value="Unassembled WGS sequence"/>
</dbReference>
<evidence type="ECO:0000313" key="2">
    <source>
        <dbReference type="Proteomes" id="UP000193380"/>
    </source>
</evidence>
<name>A0A060WTD3_ONCMY</name>
<dbReference type="AlphaFoldDB" id="A0A060WTD3"/>
<proteinExistence type="predicted"/>
<evidence type="ECO:0000313" key="1">
    <source>
        <dbReference type="EMBL" id="CDQ70421.1"/>
    </source>
</evidence>
<accession>A0A060WTD3</accession>